<accession>A0A3G2T1K9</accession>
<evidence type="ECO:0000313" key="3">
    <source>
        <dbReference type="EMBL" id="RZG43164.1"/>
    </source>
</evidence>
<reference evidence="3 5" key="2">
    <citation type="submission" date="2019-02" db="EMBL/GenBank/DDBJ databases">
        <title>The Batch Genome Submission of Acinetobacter spp. strains.</title>
        <authorList>
            <person name="Qin J."/>
            <person name="Hu Y."/>
            <person name="Ye H."/>
            <person name="Wei L."/>
            <person name="Feng Y."/>
            <person name="Zong Z."/>
        </authorList>
    </citation>
    <scope>NUCLEOTIDE SEQUENCE [LARGE SCALE GENOMIC DNA]</scope>
    <source>
        <strain evidence="3 5">WCHAW060049</strain>
    </source>
</reference>
<sequence>MVLEQLSGIWANFLGLFDSIPEDSIAVTVYILGTLIILWCWYGIAKRLPALLGGITWIIVFAVLATPTISEGPNSEIAPAIFGLLFGILTKDTPLVWSNLALISFVIGIGLVIGYFWSNYKANKITQQSTVAKNTSPL</sequence>
<evidence type="ECO:0000313" key="5">
    <source>
        <dbReference type="Proteomes" id="UP000293863"/>
    </source>
</evidence>
<evidence type="ECO:0000256" key="1">
    <source>
        <dbReference type="SAM" id="Phobius"/>
    </source>
</evidence>
<evidence type="ECO:0000313" key="2">
    <source>
        <dbReference type="EMBL" id="AYO54068.1"/>
    </source>
</evidence>
<dbReference type="AlphaFoldDB" id="A0A3G2T1K9"/>
<organism evidence="2 4">
    <name type="scientific">Acinetobacter wuhouensis</name>
    <dbReference type="NCBI Taxonomy" id="1879050"/>
    <lineage>
        <taxon>Bacteria</taxon>
        <taxon>Pseudomonadati</taxon>
        <taxon>Pseudomonadota</taxon>
        <taxon>Gammaproteobacteria</taxon>
        <taxon>Moraxellales</taxon>
        <taxon>Moraxellaceae</taxon>
        <taxon>Acinetobacter</taxon>
    </lineage>
</organism>
<dbReference type="EMBL" id="CP033133">
    <property type="protein sequence ID" value="AYO54068.1"/>
    <property type="molecule type" value="Genomic_DNA"/>
</dbReference>
<evidence type="ECO:0008006" key="6">
    <source>
        <dbReference type="Google" id="ProtNLM"/>
    </source>
</evidence>
<protein>
    <recommendedName>
        <fullName evidence="6">Resolvase</fullName>
    </recommendedName>
</protein>
<dbReference type="Proteomes" id="UP000279962">
    <property type="component" value="Chromosome"/>
</dbReference>
<feature type="transmembrane region" description="Helical" evidence="1">
    <location>
        <begin position="24"/>
        <end position="44"/>
    </location>
</feature>
<reference evidence="2 4" key="1">
    <citation type="submission" date="2018-10" db="EMBL/GenBank/DDBJ databases">
        <title>The complete genome of Acinetobacter wuhouensis strain WCHAW010062.</title>
        <authorList>
            <person name="Hu Y."/>
            <person name="Long H."/>
            <person name="Feng Y."/>
            <person name="Zong Z."/>
        </authorList>
    </citation>
    <scope>NUCLEOTIDE SEQUENCE [LARGE SCALE GENOMIC DNA]</scope>
    <source>
        <strain evidence="2 4">WCHAW010062</strain>
    </source>
</reference>
<dbReference type="EMBL" id="SGSQ01000039">
    <property type="protein sequence ID" value="RZG43164.1"/>
    <property type="molecule type" value="Genomic_DNA"/>
</dbReference>
<dbReference type="Proteomes" id="UP000293863">
    <property type="component" value="Unassembled WGS sequence"/>
</dbReference>
<keyword evidence="1" id="KW-0812">Transmembrane</keyword>
<feature type="transmembrane region" description="Helical" evidence="1">
    <location>
        <begin position="51"/>
        <end position="69"/>
    </location>
</feature>
<keyword evidence="1" id="KW-0472">Membrane</keyword>
<name>A0A3G2T1K9_9GAMM</name>
<feature type="transmembrane region" description="Helical" evidence="1">
    <location>
        <begin position="95"/>
        <end position="117"/>
    </location>
</feature>
<evidence type="ECO:0000313" key="4">
    <source>
        <dbReference type="Proteomes" id="UP000279962"/>
    </source>
</evidence>
<keyword evidence="1" id="KW-1133">Transmembrane helix</keyword>
<proteinExistence type="predicted"/>
<gene>
    <name evidence="2" type="ORF">CDG68_10675</name>
    <name evidence="3" type="ORF">EXU28_17890</name>
</gene>
<keyword evidence="5" id="KW-1185">Reference proteome</keyword>